<keyword evidence="2" id="KW-0732">Signal</keyword>
<dbReference type="EMBL" id="MWPQ01000039">
    <property type="protein sequence ID" value="OPH83067.1"/>
    <property type="molecule type" value="Genomic_DNA"/>
</dbReference>
<dbReference type="RefSeq" id="WP_079446666.1">
    <property type="nucleotide sequence ID" value="NZ_MWPQ01000039.1"/>
</dbReference>
<dbReference type="InterPro" id="IPR036182">
    <property type="entry name" value="PCuAC_sf"/>
</dbReference>
<dbReference type="Proteomes" id="UP000189940">
    <property type="component" value="Unassembled WGS sequence"/>
</dbReference>
<dbReference type="Pfam" id="PF04314">
    <property type="entry name" value="PCuAC"/>
    <property type="match status" value="1"/>
</dbReference>
<evidence type="ECO:0000313" key="3">
    <source>
        <dbReference type="EMBL" id="OPH83067.1"/>
    </source>
</evidence>
<evidence type="ECO:0000256" key="2">
    <source>
        <dbReference type="SAM" id="SignalP"/>
    </source>
</evidence>
<protein>
    <recommendedName>
        <fullName evidence="5">Copper chaperone PCu(A)C</fullName>
    </recommendedName>
</protein>
<feature type="signal peptide" evidence="2">
    <location>
        <begin position="1"/>
        <end position="27"/>
    </location>
</feature>
<dbReference type="Gene3D" id="2.60.40.1890">
    <property type="entry name" value="PCu(A)C copper chaperone"/>
    <property type="match status" value="1"/>
</dbReference>
<feature type="compositionally biased region" description="Basic and acidic residues" evidence="1">
    <location>
        <begin position="169"/>
        <end position="180"/>
    </location>
</feature>
<feature type="region of interest" description="Disordered" evidence="1">
    <location>
        <begin position="161"/>
        <end position="180"/>
    </location>
</feature>
<dbReference type="PANTHER" id="PTHR36302">
    <property type="entry name" value="BLR7088 PROTEIN"/>
    <property type="match status" value="1"/>
</dbReference>
<accession>A0A1V4HYM3</accession>
<proteinExistence type="predicted"/>
<name>A0A1V4HYM3_NITVU</name>
<dbReference type="InterPro" id="IPR007410">
    <property type="entry name" value="LpqE-like"/>
</dbReference>
<comment type="caution">
    <text evidence="3">The sequence shown here is derived from an EMBL/GenBank/DDBJ whole genome shotgun (WGS) entry which is preliminary data.</text>
</comment>
<sequence>MKSCLALRGIIGAVAVAALGLVTPVHAESASVGDLVISQPWTRATAGGAKVGTGYLTIENKGAVADKLVGGSTDAAGKLEVHQMSMSNGVMKMHQVEGGLPVEPGKTVKLEPGGYHLMLVDLKHPFKKGEKVPVTLEFEKAGNVAVTLDVEGIGARAPGVPAGGAMMKKMPDHSQDGGEK</sequence>
<feature type="chain" id="PRO_5013070536" description="Copper chaperone PCu(A)C" evidence="2">
    <location>
        <begin position="28"/>
        <end position="180"/>
    </location>
</feature>
<keyword evidence="4" id="KW-1185">Reference proteome</keyword>
<dbReference type="AlphaFoldDB" id="A0A1V4HYM3"/>
<dbReference type="STRING" id="29421.B2M20_08740"/>
<dbReference type="OrthoDB" id="9796962at2"/>
<evidence type="ECO:0008006" key="5">
    <source>
        <dbReference type="Google" id="ProtNLM"/>
    </source>
</evidence>
<organism evidence="3 4">
    <name type="scientific">Nitrobacter vulgaris</name>
    <dbReference type="NCBI Taxonomy" id="29421"/>
    <lineage>
        <taxon>Bacteria</taxon>
        <taxon>Pseudomonadati</taxon>
        <taxon>Pseudomonadota</taxon>
        <taxon>Alphaproteobacteria</taxon>
        <taxon>Hyphomicrobiales</taxon>
        <taxon>Nitrobacteraceae</taxon>
        <taxon>Nitrobacter</taxon>
    </lineage>
</organism>
<dbReference type="PANTHER" id="PTHR36302:SF1">
    <property type="entry name" value="COPPER CHAPERONE PCU(A)C"/>
    <property type="match status" value="1"/>
</dbReference>
<evidence type="ECO:0000256" key="1">
    <source>
        <dbReference type="SAM" id="MobiDB-lite"/>
    </source>
</evidence>
<dbReference type="SUPFAM" id="SSF110087">
    <property type="entry name" value="DR1885-like metal-binding protein"/>
    <property type="match status" value="1"/>
</dbReference>
<gene>
    <name evidence="3" type="ORF">B2M20_08740</name>
</gene>
<evidence type="ECO:0000313" key="4">
    <source>
        <dbReference type="Proteomes" id="UP000189940"/>
    </source>
</evidence>
<dbReference type="InterPro" id="IPR058248">
    <property type="entry name" value="Lxx211020-like"/>
</dbReference>
<reference evidence="3 4" key="1">
    <citation type="submission" date="2017-02" db="EMBL/GenBank/DDBJ databases">
        <title>Genome sequence of the nitrite-oxidizing bacterium Nitrobacter vulgaris strain Ab1.</title>
        <authorList>
            <person name="Mellbye B.L."/>
            <person name="Davis E.W."/>
            <person name="Spieck E."/>
            <person name="Chang J.H."/>
            <person name="Bottomley P.J."/>
            <person name="Sayavedra-Soto L.A."/>
        </authorList>
    </citation>
    <scope>NUCLEOTIDE SEQUENCE [LARGE SCALE GENOMIC DNA]</scope>
    <source>
        <strain evidence="3 4">Ab1</strain>
    </source>
</reference>